<dbReference type="Pfam" id="PF00440">
    <property type="entry name" value="TetR_N"/>
    <property type="match status" value="1"/>
</dbReference>
<dbReference type="PROSITE" id="PS50977">
    <property type="entry name" value="HTH_TETR_2"/>
    <property type="match status" value="1"/>
</dbReference>
<sequence>MTTGALESGAFVGLNETSRRIVEAAVEAFADRGFHATTTRDIAVAAGLSPAGLYVHYPSKAAVLAQVSLLGHEGALQLVRASLATDPPDLPDRPDVPEVPGGSAERLEHFVQTFTAWHARHHKVARVVQYELGALSAQDRAEVARMRRSIESLVEGEVRRGVEAGELAVDDPHGVTRAVLSLCIDVARWFDPAGRESPEDVAALYGRLALRMLGASSTTASTTASTAASATARTTEDT</sequence>
<dbReference type="Pfam" id="PF17932">
    <property type="entry name" value="TetR_C_24"/>
    <property type="match status" value="1"/>
</dbReference>
<protein>
    <submittedName>
        <fullName evidence="4">TetR/AcrR family transcriptional regulator</fullName>
    </submittedName>
</protein>
<dbReference type="Gene3D" id="1.10.357.10">
    <property type="entry name" value="Tetracycline Repressor, domain 2"/>
    <property type="match status" value="1"/>
</dbReference>
<dbReference type="EMBL" id="JBHSRD010000008">
    <property type="protein sequence ID" value="MFC6009189.1"/>
    <property type="molecule type" value="Genomic_DNA"/>
</dbReference>
<proteinExistence type="predicted"/>
<keyword evidence="1 2" id="KW-0238">DNA-binding</keyword>
<dbReference type="Proteomes" id="UP001596189">
    <property type="component" value="Unassembled WGS sequence"/>
</dbReference>
<dbReference type="SUPFAM" id="SSF46689">
    <property type="entry name" value="Homeodomain-like"/>
    <property type="match status" value="1"/>
</dbReference>
<gene>
    <name evidence="4" type="ORF">ACFQDO_18820</name>
</gene>
<dbReference type="InterPro" id="IPR041490">
    <property type="entry name" value="KstR2_TetR_C"/>
</dbReference>
<dbReference type="SUPFAM" id="SSF48498">
    <property type="entry name" value="Tetracyclin repressor-like, C-terminal domain"/>
    <property type="match status" value="1"/>
</dbReference>
<accession>A0ABW1JKD8</accession>
<comment type="caution">
    <text evidence="4">The sequence shown here is derived from an EMBL/GenBank/DDBJ whole genome shotgun (WGS) entry which is preliminary data.</text>
</comment>
<dbReference type="PANTHER" id="PTHR30055:SF200">
    <property type="entry name" value="HTH-TYPE TRANSCRIPTIONAL REPRESSOR BDCR"/>
    <property type="match status" value="1"/>
</dbReference>
<dbReference type="InterPro" id="IPR050109">
    <property type="entry name" value="HTH-type_TetR-like_transc_reg"/>
</dbReference>
<evidence type="ECO:0000256" key="1">
    <source>
        <dbReference type="ARBA" id="ARBA00023125"/>
    </source>
</evidence>
<dbReference type="InterPro" id="IPR001647">
    <property type="entry name" value="HTH_TetR"/>
</dbReference>
<evidence type="ECO:0000313" key="4">
    <source>
        <dbReference type="EMBL" id="MFC6009189.1"/>
    </source>
</evidence>
<feature type="domain" description="HTH tetR-type" evidence="3">
    <location>
        <begin position="15"/>
        <end position="75"/>
    </location>
</feature>
<dbReference type="InterPro" id="IPR009057">
    <property type="entry name" value="Homeodomain-like_sf"/>
</dbReference>
<dbReference type="InterPro" id="IPR036271">
    <property type="entry name" value="Tet_transcr_reg_TetR-rel_C_sf"/>
</dbReference>
<keyword evidence="5" id="KW-1185">Reference proteome</keyword>
<evidence type="ECO:0000313" key="5">
    <source>
        <dbReference type="Proteomes" id="UP001596189"/>
    </source>
</evidence>
<dbReference type="RefSeq" id="WP_345717714.1">
    <property type="nucleotide sequence ID" value="NZ_BAABFP010000007.1"/>
</dbReference>
<feature type="DNA-binding region" description="H-T-H motif" evidence="2">
    <location>
        <begin position="38"/>
        <end position="57"/>
    </location>
</feature>
<evidence type="ECO:0000256" key="2">
    <source>
        <dbReference type="PROSITE-ProRule" id="PRU00335"/>
    </source>
</evidence>
<organism evidence="4 5">
    <name type="scientific">Angustibacter luteus</name>
    <dbReference type="NCBI Taxonomy" id="658456"/>
    <lineage>
        <taxon>Bacteria</taxon>
        <taxon>Bacillati</taxon>
        <taxon>Actinomycetota</taxon>
        <taxon>Actinomycetes</taxon>
        <taxon>Kineosporiales</taxon>
        <taxon>Kineosporiaceae</taxon>
    </lineage>
</organism>
<evidence type="ECO:0000259" key="3">
    <source>
        <dbReference type="PROSITE" id="PS50977"/>
    </source>
</evidence>
<reference evidence="5" key="1">
    <citation type="journal article" date="2019" name="Int. J. Syst. Evol. Microbiol.">
        <title>The Global Catalogue of Microorganisms (GCM) 10K type strain sequencing project: providing services to taxonomists for standard genome sequencing and annotation.</title>
        <authorList>
            <consortium name="The Broad Institute Genomics Platform"/>
            <consortium name="The Broad Institute Genome Sequencing Center for Infectious Disease"/>
            <person name="Wu L."/>
            <person name="Ma J."/>
        </authorList>
    </citation>
    <scope>NUCLEOTIDE SEQUENCE [LARGE SCALE GENOMIC DNA]</scope>
    <source>
        <strain evidence="5">KACC 14249</strain>
    </source>
</reference>
<dbReference type="PRINTS" id="PR00455">
    <property type="entry name" value="HTHTETR"/>
</dbReference>
<name>A0ABW1JKD8_9ACTN</name>
<dbReference type="PANTHER" id="PTHR30055">
    <property type="entry name" value="HTH-TYPE TRANSCRIPTIONAL REGULATOR RUTR"/>
    <property type="match status" value="1"/>
</dbReference>